<dbReference type="FunFam" id="3.40.50.1370:FF:000002">
    <property type="entry name" value="Aspartate carbamoyltransferase 2"/>
    <property type="match status" value="1"/>
</dbReference>
<evidence type="ECO:0000313" key="12">
    <source>
        <dbReference type="EMBL" id="OIO14692.1"/>
    </source>
</evidence>
<dbReference type="EMBL" id="MNUY01000028">
    <property type="protein sequence ID" value="OIO14692.1"/>
    <property type="molecule type" value="Genomic_DNA"/>
</dbReference>
<dbReference type="GO" id="GO:0004070">
    <property type="term" value="F:aspartate carbamoyltransferase activity"/>
    <property type="evidence" value="ECO:0007669"/>
    <property type="project" value="UniProtKB-UniRule"/>
</dbReference>
<reference evidence="12 13" key="1">
    <citation type="journal article" date="2016" name="Environ. Microbiol.">
        <title>Genomic resolution of a cold subsurface aquifer community provides metabolic insights for novel microbes adapted to high CO concentrations.</title>
        <authorList>
            <person name="Probst A.J."/>
            <person name="Castelle C.J."/>
            <person name="Singh A."/>
            <person name="Brown C.T."/>
            <person name="Anantharaman K."/>
            <person name="Sharon I."/>
            <person name="Hug L.A."/>
            <person name="Burstein D."/>
            <person name="Emerson J.B."/>
            <person name="Thomas B.C."/>
            <person name="Banfield J.F."/>
        </authorList>
    </citation>
    <scope>NUCLEOTIDE SEQUENCE [LARGE SCALE GENOMIC DNA]</scope>
    <source>
        <strain evidence="12">CG1_02_37_22</strain>
    </source>
</reference>
<dbReference type="EC" id="2.1.3.2" evidence="3 8"/>
<dbReference type="NCBIfam" id="TIGR00670">
    <property type="entry name" value="asp_carb_tr"/>
    <property type="match status" value="1"/>
</dbReference>
<comment type="function">
    <text evidence="6">Catalyzes the condensation of carbamoyl phosphate and aspartate to form carbamoyl aspartate and inorganic phosphate, the committed step in the de novo pyrimidine nucleotide biosynthesis pathway.</text>
</comment>
<dbReference type="GO" id="GO:0006520">
    <property type="term" value="P:amino acid metabolic process"/>
    <property type="evidence" value="ECO:0007669"/>
    <property type="project" value="InterPro"/>
</dbReference>
<dbReference type="InterPro" id="IPR006130">
    <property type="entry name" value="Asp/Orn_carbamoylTrfase"/>
</dbReference>
<evidence type="ECO:0000259" key="10">
    <source>
        <dbReference type="Pfam" id="PF00185"/>
    </source>
</evidence>
<evidence type="ECO:0000256" key="4">
    <source>
        <dbReference type="ARBA" id="ARBA00022679"/>
    </source>
</evidence>
<dbReference type="PRINTS" id="PR00101">
    <property type="entry name" value="ATCASE"/>
</dbReference>
<evidence type="ECO:0000256" key="6">
    <source>
        <dbReference type="ARBA" id="ARBA00043884"/>
    </source>
</evidence>
<sequence>MKNSFYKKHLVDITHLNIEDISILFKRASEIKKIVELKGGDSRLQGKIMATLFYEPSSRTFSSFVTAMQRLGGGIIPLFSMFNSSAVKGETLEDTARVFSSYADLLVVRHPELGSVRQMARYSSVPVVNAGDGIGDHPTQGLTDLYTIQQKFGDLNKLHVLFIGDLGHYRPVNSLSKLLSLYPQIRISFVSPKEVPIQDGLKKYLVSKKVKFIEANSFENILANVDVLYVTRVKKEYMTESLYHKIKGSYVLTNIFANSMKNNSIIMHCLPRIDEISHDVDSNSRAVYFSQQVRNGMYVRMAILDMILRKN</sequence>
<protein>
    <recommendedName>
        <fullName evidence="3 8">Aspartate carbamoyltransferase</fullName>
        <ecNumber evidence="3 8">2.1.3.2</ecNumber>
    </recommendedName>
</protein>
<dbReference type="AlphaFoldDB" id="A0A1J4TR74"/>
<evidence type="ECO:0000256" key="1">
    <source>
        <dbReference type="ARBA" id="ARBA00004852"/>
    </source>
</evidence>
<keyword evidence="5" id="KW-0665">Pyrimidine biosynthesis</keyword>
<comment type="pathway">
    <text evidence="1">Pyrimidine metabolism; UMP biosynthesis via de novo pathway; (S)-dihydroorotate from bicarbonate: step 2/3.</text>
</comment>
<dbReference type="InterPro" id="IPR006132">
    <property type="entry name" value="Asp/Orn_carbamoyltranf_P-bd"/>
</dbReference>
<dbReference type="STRING" id="1805209.AUJ73_01935"/>
<dbReference type="PANTHER" id="PTHR45753">
    <property type="entry name" value="ORNITHINE CARBAMOYLTRANSFERASE, MITOCHONDRIAL"/>
    <property type="match status" value="1"/>
</dbReference>
<evidence type="ECO:0000256" key="3">
    <source>
        <dbReference type="ARBA" id="ARBA00013008"/>
    </source>
</evidence>
<name>A0A1J4TR74_9BACT</name>
<dbReference type="PANTHER" id="PTHR45753:SF6">
    <property type="entry name" value="ASPARTATE CARBAMOYLTRANSFERASE"/>
    <property type="match status" value="1"/>
</dbReference>
<evidence type="ECO:0000256" key="2">
    <source>
        <dbReference type="ARBA" id="ARBA00008896"/>
    </source>
</evidence>
<proteinExistence type="inferred from homology"/>
<dbReference type="GO" id="GO:0006207">
    <property type="term" value="P:'de novo' pyrimidine nucleobase biosynthetic process"/>
    <property type="evidence" value="ECO:0007669"/>
    <property type="project" value="InterPro"/>
</dbReference>
<dbReference type="InterPro" id="IPR036901">
    <property type="entry name" value="Asp/Orn_carbamoylTrfase_sf"/>
</dbReference>
<dbReference type="InterPro" id="IPR006131">
    <property type="entry name" value="Asp_carbamoyltransf_Asp/Orn-bd"/>
</dbReference>
<dbReference type="NCBIfam" id="NF002032">
    <property type="entry name" value="PRK00856.1"/>
    <property type="match status" value="1"/>
</dbReference>
<comment type="similarity">
    <text evidence="2">Belongs to the aspartate/ornithine carbamoyltransferase superfamily. ATCase family.</text>
</comment>
<keyword evidence="4 9" id="KW-0808">Transferase</keyword>
<dbReference type="UniPathway" id="UPA00070">
    <property type="reaction ID" value="UER00116"/>
</dbReference>
<organism evidence="12 13">
    <name type="scientific">Candidatus Gottesmanbacteria bacterium CG1_02_37_22</name>
    <dbReference type="NCBI Taxonomy" id="1805209"/>
    <lineage>
        <taxon>Bacteria</taxon>
        <taxon>Candidatus Gottesmaniibacteriota</taxon>
    </lineage>
</organism>
<feature type="domain" description="Aspartate/ornithine carbamoyltransferase Asp/Orn-binding" evidence="10">
    <location>
        <begin position="157"/>
        <end position="306"/>
    </location>
</feature>
<evidence type="ECO:0000313" key="13">
    <source>
        <dbReference type="Proteomes" id="UP000183120"/>
    </source>
</evidence>
<gene>
    <name evidence="12" type="ORF">AUJ73_01935</name>
</gene>
<accession>A0A1J4TR74</accession>
<dbReference type="PRINTS" id="PR00100">
    <property type="entry name" value="AOTCASE"/>
</dbReference>
<dbReference type="Gene3D" id="3.40.50.1370">
    <property type="entry name" value="Aspartate/ornithine carbamoyltransferase"/>
    <property type="match status" value="2"/>
</dbReference>
<comment type="caution">
    <text evidence="12">The sequence shown here is derived from an EMBL/GenBank/DDBJ whole genome shotgun (WGS) entry which is preliminary data.</text>
</comment>
<dbReference type="GO" id="GO:0016597">
    <property type="term" value="F:amino acid binding"/>
    <property type="evidence" value="ECO:0007669"/>
    <property type="project" value="InterPro"/>
</dbReference>
<evidence type="ECO:0000259" key="11">
    <source>
        <dbReference type="Pfam" id="PF02729"/>
    </source>
</evidence>
<evidence type="ECO:0000256" key="7">
    <source>
        <dbReference type="ARBA" id="ARBA00048859"/>
    </source>
</evidence>
<dbReference type="Pfam" id="PF00185">
    <property type="entry name" value="OTCace"/>
    <property type="match status" value="1"/>
</dbReference>
<evidence type="ECO:0000256" key="5">
    <source>
        <dbReference type="ARBA" id="ARBA00022975"/>
    </source>
</evidence>
<feature type="domain" description="Aspartate/ornithine carbamoyltransferase carbamoyl-P binding" evidence="11">
    <location>
        <begin position="8"/>
        <end position="150"/>
    </location>
</feature>
<evidence type="ECO:0000256" key="8">
    <source>
        <dbReference type="NCBIfam" id="TIGR00670"/>
    </source>
</evidence>
<dbReference type="Pfam" id="PF02729">
    <property type="entry name" value="OTCace_N"/>
    <property type="match status" value="1"/>
</dbReference>
<dbReference type="InterPro" id="IPR002082">
    <property type="entry name" value="Asp_carbamoyltransf"/>
</dbReference>
<dbReference type="Proteomes" id="UP000183120">
    <property type="component" value="Unassembled WGS sequence"/>
</dbReference>
<evidence type="ECO:0000256" key="9">
    <source>
        <dbReference type="RuleBase" id="RU003634"/>
    </source>
</evidence>
<dbReference type="GO" id="GO:0044205">
    <property type="term" value="P:'de novo' UMP biosynthetic process"/>
    <property type="evidence" value="ECO:0007669"/>
    <property type="project" value="UniProtKB-UniPathway"/>
</dbReference>
<comment type="catalytic activity">
    <reaction evidence="7">
        <text>carbamoyl phosphate + L-aspartate = N-carbamoyl-L-aspartate + phosphate + H(+)</text>
        <dbReference type="Rhea" id="RHEA:20013"/>
        <dbReference type="ChEBI" id="CHEBI:15378"/>
        <dbReference type="ChEBI" id="CHEBI:29991"/>
        <dbReference type="ChEBI" id="CHEBI:32814"/>
        <dbReference type="ChEBI" id="CHEBI:43474"/>
        <dbReference type="ChEBI" id="CHEBI:58228"/>
        <dbReference type="EC" id="2.1.3.2"/>
    </reaction>
</comment>
<dbReference type="SUPFAM" id="SSF53671">
    <property type="entry name" value="Aspartate/ornithine carbamoyltransferase"/>
    <property type="match status" value="1"/>
</dbReference>